<feature type="domain" description="OLD protein-like TOPRIM" evidence="2">
    <location>
        <begin position="323"/>
        <end position="389"/>
    </location>
</feature>
<dbReference type="GO" id="GO:0016887">
    <property type="term" value="F:ATP hydrolysis activity"/>
    <property type="evidence" value="ECO:0007669"/>
    <property type="project" value="InterPro"/>
</dbReference>
<feature type="domain" description="ATPase AAA-type core" evidence="1">
    <location>
        <begin position="173"/>
        <end position="271"/>
    </location>
</feature>
<dbReference type="SUPFAM" id="SSF52540">
    <property type="entry name" value="P-loop containing nucleoside triphosphate hydrolases"/>
    <property type="match status" value="1"/>
</dbReference>
<dbReference type="EMBL" id="LVHG01000063">
    <property type="protein sequence ID" value="OAK60172.1"/>
    <property type="molecule type" value="Genomic_DNA"/>
</dbReference>
<dbReference type="PANTHER" id="PTHR43581:SF4">
    <property type="entry name" value="ATP_GTP PHOSPHATASE"/>
    <property type="match status" value="1"/>
</dbReference>
<evidence type="ECO:0000259" key="1">
    <source>
        <dbReference type="Pfam" id="PF13304"/>
    </source>
</evidence>
<dbReference type="GO" id="GO:0005524">
    <property type="term" value="F:ATP binding"/>
    <property type="evidence" value="ECO:0007669"/>
    <property type="project" value="InterPro"/>
</dbReference>
<evidence type="ECO:0008006" key="5">
    <source>
        <dbReference type="Google" id="ProtNLM"/>
    </source>
</evidence>
<dbReference type="PANTHER" id="PTHR43581">
    <property type="entry name" value="ATP/GTP PHOSPHATASE"/>
    <property type="match status" value="1"/>
</dbReference>
<evidence type="ECO:0000259" key="2">
    <source>
        <dbReference type="Pfam" id="PF20469"/>
    </source>
</evidence>
<dbReference type="InterPro" id="IPR034139">
    <property type="entry name" value="TOPRIM_OLD"/>
</dbReference>
<dbReference type="Pfam" id="PF13304">
    <property type="entry name" value="AAA_21"/>
    <property type="match status" value="1"/>
</dbReference>
<evidence type="ECO:0000313" key="3">
    <source>
        <dbReference type="EMBL" id="OAK60172.1"/>
    </source>
</evidence>
<dbReference type="Pfam" id="PF20469">
    <property type="entry name" value="OLD-like_TOPRIM"/>
    <property type="match status" value="1"/>
</dbReference>
<reference evidence="3 4" key="1">
    <citation type="submission" date="2016-03" db="EMBL/GenBank/DDBJ databases">
        <title>Genome sequence of Variovorax paradoxus KB5.</title>
        <authorList>
            <person name="Jeong H."/>
            <person name="Hong C.E."/>
            <person name="Jo S.H."/>
            <person name="Park J.M."/>
        </authorList>
    </citation>
    <scope>NUCLEOTIDE SEQUENCE [LARGE SCALE GENOMIC DNA]</scope>
    <source>
        <strain evidence="3 4">KB5</strain>
    </source>
</reference>
<dbReference type="AlphaFoldDB" id="A0AA91DK61"/>
<comment type="caution">
    <text evidence="3">The sequence shown here is derived from an EMBL/GenBank/DDBJ whole genome shotgun (WGS) entry which is preliminary data.</text>
</comment>
<dbReference type="Gene3D" id="3.40.50.300">
    <property type="entry name" value="P-loop containing nucleotide triphosphate hydrolases"/>
    <property type="match status" value="1"/>
</dbReference>
<proteinExistence type="predicted"/>
<accession>A0AA91DK61</accession>
<dbReference type="Proteomes" id="UP000077852">
    <property type="component" value="Unassembled WGS sequence"/>
</dbReference>
<evidence type="ECO:0000313" key="4">
    <source>
        <dbReference type="Proteomes" id="UP000077852"/>
    </source>
</evidence>
<dbReference type="CDD" id="cd00267">
    <property type="entry name" value="ABC_ATPase"/>
    <property type="match status" value="1"/>
</dbReference>
<gene>
    <name evidence="3" type="ORF">A3K87_23910</name>
</gene>
<sequence>MAVTVEGVIENVNLNLLPPNQRQAILPFVNGNALTVRRRQDTPNTTAAQIKLDVFDHAAGTWTDNPAGLDNALAVLFPEPLHIEAMEDAVEDVGKFGAKNTIGLLLRQVLTKINAQNAAAVTAMRAALAEVAGHLNGDARMAELGEFEVDATNAIASFFPGLSLHLNFDTPAIDDLFKLSTITLSDGQGTQRPFASFGHGAQRSAHMALIKLLADLATTGGQNAVGTTVLLIDEPELYLHPQAIELLREALVLLSQQNFQVIFSTHSPLLIGRAHALSTLMIFKDGANGTVARQRLQNAATLLQQPNHHAEAVFSLQHSSYLLFSESILLVEGKTEQMLLPHLYQTIRGHTYAHNKGCIVPSAGSSALLPMRTILRAVGFAPKILADLDFAFKIAPFEGLLNPALQEIVDCKAWFAANAAAGGFVLDGGLPAKRDSQGNRSTVSVAEAYALMANAMPAEVAQIAALLQQHDIWVWPGGAIEAHLGIDKTDTARIGFLNTASQTGNLNHATTPGALAAVLHWMG</sequence>
<dbReference type="InterPro" id="IPR051396">
    <property type="entry name" value="Bact_Antivir_Def_Nuclease"/>
</dbReference>
<dbReference type="InterPro" id="IPR003959">
    <property type="entry name" value="ATPase_AAA_core"/>
</dbReference>
<dbReference type="InterPro" id="IPR027417">
    <property type="entry name" value="P-loop_NTPase"/>
</dbReference>
<protein>
    <recommendedName>
        <fullName evidence="5">AAA family ATPase</fullName>
    </recommendedName>
</protein>
<name>A0AA91DK61_VARPD</name>
<organism evidence="3 4">
    <name type="scientific">Variovorax paradoxus</name>
    <dbReference type="NCBI Taxonomy" id="34073"/>
    <lineage>
        <taxon>Bacteria</taxon>
        <taxon>Pseudomonadati</taxon>
        <taxon>Pseudomonadota</taxon>
        <taxon>Betaproteobacteria</taxon>
        <taxon>Burkholderiales</taxon>
        <taxon>Comamonadaceae</taxon>
        <taxon>Variovorax</taxon>
    </lineage>
</organism>